<keyword evidence="10" id="KW-0282">Flagellum</keyword>
<evidence type="ECO:0000256" key="5">
    <source>
        <dbReference type="ARBA" id="ARBA00040228"/>
    </source>
</evidence>
<dbReference type="InterPro" id="IPR037925">
    <property type="entry name" value="FlgE/F/G-like"/>
</dbReference>
<keyword evidence="10" id="KW-0969">Cilium</keyword>
<accession>A0ABZ1UHN8</accession>
<keyword evidence="11" id="KW-1185">Reference proteome</keyword>
<dbReference type="PANTHER" id="PTHR30435">
    <property type="entry name" value="FLAGELLAR PROTEIN"/>
    <property type="match status" value="1"/>
</dbReference>
<dbReference type="PANTHER" id="PTHR30435:SF18">
    <property type="entry name" value="FLAGELLAR BASAL-BODY ROD PROTEIN FLGF"/>
    <property type="match status" value="1"/>
</dbReference>
<evidence type="ECO:0000259" key="8">
    <source>
        <dbReference type="Pfam" id="PF06429"/>
    </source>
</evidence>
<evidence type="ECO:0000256" key="4">
    <source>
        <dbReference type="ARBA" id="ARBA00038560"/>
    </source>
</evidence>
<dbReference type="InterPro" id="IPR010930">
    <property type="entry name" value="Flg_bb/hook_C_dom"/>
</dbReference>
<sequence>MDKLVYTAMTGARHILDQQATTSNNLANATTTGFRAQLDAFRAVPVVSEGLPTRTFVVDSTVGSDFRSGPIETTGRSLDVAVRGEGWLAVQSNDGSEAYTRNGSLKISENGLLQTSGGLTLQGENGPIAVPPNMNVSISADGTVSGIDTSQGQPGPANVLGRIKLVNPPTTGLLRGDDGLFRQESGQPAQADPNVRLADGCLEGSNVNPVDAMVNMIALARSFDTQMSLIKNAENNAAKATQILALN</sequence>
<keyword evidence="3 6" id="KW-0975">Bacterial flagellum</keyword>
<keyword evidence="10" id="KW-0966">Cell projection</keyword>
<dbReference type="SUPFAM" id="SSF117143">
    <property type="entry name" value="Flagellar hook protein flgE"/>
    <property type="match status" value="1"/>
</dbReference>
<dbReference type="Pfam" id="PF00460">
    <property type="entry name" value="Flg_bb_rod"/>
    <property type="match status" value="1"/>
</dbReference>
<dbReference type="InterPro" id="IPR053967">
    <property type="entry name" value="LlgE_F_G-like_D1"/>
</dbReference>
<feature type="domain" description="Flagellar hook protein FlgE/F/G-like D1" evidence="9">
    <location>
        <begin position="81"/>
        <end position="145"/>
    </location>
</feature>
<comment type="subcellular location">
    <subcellularLocation>
        <location evidence="1 6">Bacterial flagellum basal body</location>
    </subcellularLocation>
</comment>
<evidence type="ECO:0000313" key="10">
    <source>
        <dbReference type="EMBL" id="WUR12079.1"/>
    </source>
</evidence>
<evidence type="ECO:0000256" key="6">
    <source>
        <dbReference type="RuleBase" id="RU362116"/>
    </source>
</evidence>
<reference evidence="10 11" key="1">
    <citation type="journal article" date="2019" name="Int. J. Syst. Evol. Microbiol.">
        <title>The Draft Whole-Genome Sequence of the Antibiotic Producer Empedobacter haloabium ATCC 31962 Provides Indications for Its Taxonomic Reclassification.</title>
        <authorList>
            <person name="Miess H."/>
            <person name="Arlt P."/>
            <person name="Apel A.K."/>
            <person name="Weber T."/>
            <person name="Nieselt K."/>
            <person name="Hanssen F."/>
            <person name="Czemmel S."/>
            <person name="Nahnsen S."/>
            <person name="Gross H."/>
        </authorList>
    </citation>
    <scope>NUCLEOTIDE SEQUENCE [LARGE SCALE GENOMIC DNA]</scope>
    <source>
        <strain evidence="10 11">ATCC 31962</strain>
    </source>
</reference>
<evidence type="ECO:0000256" key="1">
    <source>
        <dbReference type="ARBA" id="ARBA00004117"/>
    </source>
</evidence>
<dbReference type="NCBIfam" id="TIGR02490">
    <property type="entry name" value="flgF"/>
    <property type="match status" value="1"/>
</dbReference>
<gene>
    <name evidence="10" type="primary">flgF</name>
    <name evidence="10" type="ORF">E7V67_020595</name>
</gene>
<feature type="domain" description="Flagellar basal body rod protein N-terminal" evidence="7">
    <location>
        <begin position="6"/>
        <end position="35"/>
    </location>
</feature>
<evidence type="ECO:0000256" key="2">
    <source>
        <dbReference type="ARBA" id="ARBA00009677"/>
    </source>
</evidence>
<evidence type="ECO:0000259" key="7">
    <source>
        <dbReference type="Pfam" id="PF00460"/>
    </source>
</evidence>
<dbReference type="InterPro" id="IPR001444">
    <property type="entry name" value="Flag_bb_rod_N"/>
</dbReference>
<comment type="subunit">
    <text evidence="4 6">The basal body constitutes a major portion of the flagellar organelle and consists of five rings (E,L,P,S, and M) mounted on a central rod. The rod consists of about 26 subunits of FlgG in the distal portion, and FlgB, FlgC and FlgF are thought to build up the proximal portion of the rod with about 6 subunits each.</text>
</comment>
<dbReference type="EMBL" id="CP136508">
    <property type="protein sequence ID" value="WUR12079.1"/>
    <property type="molecule type" value="Genomic_DNA"/>
</dbReference>
<proteinExistence type="inferred from homology"/>
<comment type="similarity">
    <text evidence="2 6">Belongs to the flagella basal body rod proteins family.</text>
</comment>
<protein>
    <recommendedName>
        <fullName evidence="5 6">Flagellar basal-body rod protein FlgF</fullName>
    </recommendedName>
</protein>
<dbReference type="Pfam" id="PF22692">
    <property type="entry name" value="LlgE_F_G_D1"/>
    <property type="match status" value="1"/>
</dbReference>
<evidence type="ECO:0000256" key="3">
    <source>
        <dbReference type="ARBA" id="ARBA00023143"/>
    </source>
</evidence>
<name>A0ABZ1UHN8_9BURK</name>
<feature type="domain" description="Flagellar basal-body/hook protein C-terminal" evidence="8">
    <location>
        <begin position="200"/>
        <end position="243"/>
    </location>
</feature>
<dbReference type="NCBIfam" id="NF009280">
    <property type="entry name" value="PRK12640.1"/>
    <property type="match status" value="1"/>
</dbReference>
<dbReference type="InterPro" id="IPR020013">
    <property type="entry name" value="Flagellar_FlgE/F/G"/>
</dbReference>
<dbReference type="Pfam" id="PF06429">
    <property type="entry name" value="Flg_bbr_C"/>
    <property type="match status" value="1"/>
</dbReference>
<organism evidence="10 11">
    <name type="scientific">[Empedobacter] haloabium</name>
    <dbReference type="NCBI Taxonomy" id="592317"/>
    <lineage>
        <taxon>Bacteria</taxon>
        <taxon>Pseudomonadati</taxon>
        <taxon>Pseudomonadota</taxon>
        <taxon>Betaproteobacteria</taxon>
        <taxon>Burkholderiales</taxon>
        <taxon>Oxalobacteraceae</taxon>
        <taxon>Telluria group</taxon>
        <taxon>Telluria group incertae sedis</taxon>
    </lineage>
</organism>
<evidence type="ECO:0000259" key="9">
    <source>
        <dbReference type="Pfam" id="PF22692"/>
    </source>
</evidence>
<evidence type="ECO:0000313" key="11">
    <source>
        <dbReference type="Proteomes" id="UP000321323"/>
    </source>
</evidence>
<dbReference type="NCBIfam" id="TIGR03506">
    <property type="entry name" value="FlgEFG_subfam"/>
    <property type="match status" value="1"/>
</dbReference>
<dbReference type="InterPro" id="IPR012836">
    <property type="entry name" value="FlgF"/>
</dbReference>
<dbReference type="Proteomes" id="UP000321323">
    <property type="component" value="Chromosome"/>
</dbReference>